<keyword evidence="2" id="KW-1185">Reference proteome</keyword>
<reference evidence="1" key="1">
    <citation type="submission" date="2022-04" db="EMBL/GenBank/DDBJ databases">
        <title>Genome of the entomopathogenic fungus Entomophthora muscae.</title>
        <authorList>
            <person name="Elya C."/>
            <person name="Lovett B.R."/>
            <person name="Lee E."/>
            <person name="Macias A.M."/>
            <person name="Hajek A.E."/>
            <person name="De Bivort B.L."/>
            <person name="Kasson M.T."/>
            <person name="De Fine Licht H.H."/>
            <person name="Stajich J.E."/>
        </authorList>
    </citation>
    <scope>NUCLEOTIDE SEQUENCE</scope>
    <source>
        <strain evidence="1">Berkeley</strain>
    </source>
</reference>
<dbReference type="EMBL" id="QTSX02000601">
    <property type="protein sequence ID" value="KAJ9086863.1"/>
    <property type="molecule type" value="Genomic_DNA"/>
</dbReference>
<sequence>MHLPHFILQEIGQYLEPKEIILLRRVSKLWMLSFSPIIFRRILFRKQLTQYCLIVLEKYGYYITNILVKVSQNTVLLELLDDLIENSSFIPNVNTLYSFNISSDNVKGTAALLKKLPRLRRFGTSTMFLDFPDSLWEGFEKLDYLLMRFPFQADIYSLLRNLSCSSLRKLSVIYAHPEASVIEKLRNIFPSIDILELATSVDSKRYSAKIDFKACSFTEVFGYFEENIMLILSFKEPQVARRKPPSEMDLLSRFKDIQTIIKGPESVSDLIDLIPKLKALHLSFVSVNLNLDSLNSFITKIECLEIEYRSHSFSFYHTETFSARRLSLSCKFGFEADVLNWVALRFPKVEILEIGSPSEDISWKETFPSLTHLICHFPNVRFLMHILRLTPKIKTLVVFVSNVKKLNIDTIYVAYPDISITIKETRYMVMADNDYY</sequence>
<evidence type="ECO:0000313" key="2">
    <source>
        <dbReference type="Proteomes" id="UP001165960"/>
    </source>
</evidence>
<protein>
    <submittedName>
        <fullName evidence="1">Uncharacterized protein</fullName>
    </submittedName>
</protein>
<accession>A0ACC2UJ77</accession>
<dbReference type="Proteomes" id="UP001165960">
    <property type="component" value="Unassembled WGS sequence"/>
</dbReference>
<proteinExistence type="predicted"/>
<comment type="caution">
    <text evidence="1">The sequence shown here is derived from an EMBL/GenBank/DDBJ whole genome shotgun (WGS) entry which is preliminary data.</text>
</comment>
<gene>
    <name evidence="1" type="ORF">DSO57_1039185</name>
</gene>
<name>A0ACC2UJ77_9FUNG</name>
<organism evidence="1 2">
    <name type="scientific">Entomophthora muscae</name>
    <dbReference type="NCBI Taxonomy" id="34485"/>
    <lineage>
        <taxon>Eukaryota</taxon>
        <taxon>Fungi</taxon>
        <taxon>Fungi incertae sedis</taxon>
        <taxon>Zoopagomycota</taxon>
        <taxon>Entomophthoromycotina</taxon>
        <taxon>Entomophthoromycetes</taxon>
        <taxon>Entomophthorales</taxon>
        <taxon>Entomophthoraceae</taxon>
        <taxon>Entomophthora</taxon>
    </lineage>
</organism>
<evidence type="ECO:0000313" key="1">
    <source>
        <dbReference type="EMBL" id="KAJ9086863.1"/>
    </source>
</evidence>